<evidence type="ECO:0000256" key="4">
    <source>
        <dbReference type="ARBA" id="ARBA00022683"/>
    </source>
</evidence>
<dbReference type="GO" id="GO:0009401">
    <property type="term" value="P:phosphoenolpyruvate-dependent sugar phosphotransferase system"/>
    <property type="evidence" value="ECO:0007669"/>
    <property type="project" value="UniProtKB-KW"/>
</dbReference>
<keyword evidence="2" id="KW-0762">Sugar transport</keyword>
<accession>A0A0F4LLZ6</accession>
<evidence type="ECO:0000256" key="2">
    <source>
        <dbReference type="ARBA" id="ARBA00022597"/>
    </source>
</evidence>
<reference evidence="8 9" key="1">
    <citation type="submission" date="2014-12" db="EMBL/GenBank/DDBJ databases">
        <title>Comparative genomics of the lactic acid bacteria isolated from the honey bee gut.</title>
        <authorList>
            <person name="Ellegaard K.M."/>
            <person name="Tamarit D."/>
            <person name="Javelind E."/>
            <person name="Olofsson T."/>
            <person name="Andersson S.G."/>
            <person name="Vasquez A."/>
        </authorList>
    </citation>
    <scope>NUCLEOTIDE SEQUENCE [LARGE SCALE GENOMIC DNA]</scope>
    <source>
        <strain evidence="8 9">Biut2</strain>
    </source>
</reference>
<keyword evidence="3" id="KW-0808">Transferase</keyword>
<keyword evidence="6" id="KW-0479">Metal-binding</keyword>
<proteinExistence type="predicted"/>
<comment type="cofactor">
    <cofactor evidence="6">
        <name>Mg(2+)</name>
        <dbReference type="ChEBI" id="CHEBI:18420"/>
    </cofactor>
    <text evidence="6">Binds 1 Mg(2+) ion per trimer.</text>
</comment>
<comment type="caution">
    <text evidence="8">The sequence shown here is derived from an EMBL/GenBank/DDBJ whole genome shotgun (WGS) entry which is preliminary data.</text>
</comment>
<evidence type="ECO:0000256" key="1">
    <source>
        <dbReference type="ARBA" id="ARBA00022448"/>
    </source>
</evidence>
<dbReference type="EMBL" id="JXBY01000001">
    <property type="protein sequence ID" value="KJY59309.1"/>
    <property type="molecule type" value="Genomic_DNA"/>
</dbReference>
<sequence>MEDKSQELISVSMKIIMSAGNARNYADEAFECAKKADFTKASKNMELAHKEITEAHNSQTHIIQSEASGVDYKYSPLFAHAQDTLMTISSEINCDEKLIELLQIFLSRKEDSNE</sequence>
<keyword evidence="4" id="KW-0598">Phosphotransferase system</keyword>
<dbReference type="STRING" id="1218493.JF76_00640"/>
<dbReference type="RefSeq" id="WP_045927302.1">
    <property type="nucleotide sequence ID" value="NZ_JBHSZS010000027.1"/>
</dbReference>
<keyword evidence="1" id="KW-0813">Transport</keyword>
<evidence type="ECO:0000256" key="3">
    <source>
        <dbReference type="ARBA" id="ARBA00022679"/>
    </source>
</evidence>
<dbReference type="InterPro" id="IPR003188">
    <property type="entry name" value="PTS_IIA_lac/cel"/>
</dbReference>
<dbReference type="AlphaFoldDB" id="A0A0F4LLZ6"/>
<feature type="modified residue" description="Phosphohistidine; by HPr" evidence="7">
    <location>
        <position position="80"/>
    </location>
</feature>
<name>A0A0F4LLZ6_9LACO</name>
<evidence type="ECO:0000256" key="6">
    <source>
        <dbReference type="PIRSR" id="PIRSR000699-2"/>
    </source>
</evidence>
<dbReference type="PATRIC" id="fig|1218493.3.peg.67"/>
<dbReference type="PIRSF" id="PIRSF000699">
    <property type="entry name" value="PTS_IILac_III"/>
    <property type="match status" value="1"/>
</dbReference>
<dbReference type="GO" id="GO:0016740">
    <property type="term" value="F:transferase activity"/>
    <property type="evidence" value="ECO:0007669"/>
    <property type="project" value="UniProtKB-KW"/>
</dbReference>
<dbReference type="OrthoDB" id="350602at2"/>
<dbReference type="HOGENOM" id="CLU_152490_1_1_9"/>
<evidence type="ECO:0000313" key="9">
    <source>
        <dbReference type="Proteomes" id="UP000033533"/>
    </source>
</evidence>
<keyword evidence="6" id="KW-0460">Magnesium</keyword>
<evidence type="ECO:0000256" key="5">
    <source>
        <dbReference type="PIRSR" id="PIRSR000699-1"/>
    </source>
</evidence>
<dbReference type="PROSITE" id="PS51095">
    <property type="entry name" value="PTS_EIIA_TYPE_3"/>
    <property type="match status" value="1"/>
</dbReference>
<evidence type="ECO:0000313" key="8">
    <source>
        <dbReference type="EMBL" id="KJY59309.1"/>
    </source>
</evidence>
<gene>
    <name evidence="8" type="ORF">JF76_00640</name>
</gene>
<feature type="binding site" evidence="6">
    <location>
        <position position="83"/>
    </location>
    <ligand>
        <name>Mg(2+)</name>
        <dbReference type="ChEBI" id="CHEBI:18420"/>
        <note>ligand shared between all trimeric partners</note>
    </ligand>
</feature>
<dbReference type="GO" id="GO:0046872">
    <property type="term" value="F:metal ion binding"/>
    <property type="evidence" value="ECO:0007669"/>
    <property type="project" value="UniProtKB-KW"/>
</dbReference>
<dbReference type="Pfam" id="PF02255">
    <property type="entry name" value="PTS_IIA"/>
    <property type="match status" value="1"/>
</dbReference>
<feature type="active site" description="Tele-phosphohistidine intermediate" evidence="5">
    <location>
        <position position="80"/>
    </location>
</feature>
<evidence type="ECO:0000256" key="7">
    <source>
        <dbReference type="PROSITE-ProRule" id="PRU00418"/>
    </source>
</evidence>
<organism evidence="8 9">
    <name type="scientific">Lactobacillus kullabergensis</name>
    <dbReference type="NCBI Taxonomy" id="1218493"/>
    <lineage>
        <taxon>Bacteria</taxon>
        <taxon>Bacillati</taxon>
        <taxon>Bacillota</taxon>
        <taxon>Bacilli</taxon>
        <taxon>Lactobacillales</taxon>
        <taxon>Lactobacillaceae</taxon>
        <taxon>Lactobacillus</taxon>
    </lineage>
</organism>
<dbReference type="PANTHER" id="PTHR34382:SF7">
    <property type="entry name" value="PTS SYSTEM N,N'-DIACETYLCHITOBIOSE-SPECIFIC EIIA COMPONENT"/>
    <property type="match status" value="1"/>
</dbReference>
<protein>
    <submittedName>
        <fullName evidence="8">PTS Lac IIA</fullName>
    </submittedName>
</protein>
<dbReference type="Gene3D" id="1.20.58.80">
    <property type="entry name" value="Phosphotransferase system, lactose/cellobiose-type IIA subunit"/>
    <property type="match status" value="1"/>
</dbReference>
<dbReference type="PANTHER" id="PTHR34382">
    <property type="entry name" value="PTS SYSTEM N,N'-DIACETYLCHITOBIOSE-SPECIFIC EIIA COMPONENT"/>
    <property type="match status" value="1"/>
</dbReference>
<dbReference type="InterPro" id="IPR036542">
    <property type="entry name" value="PTS_IIA_lac/cel_sf"/>
</dbReference>
<dbReference type="SUPFAM" id="SSF46973">
    <property type="entry name" value="Enzyme IIa from lactose specific PTS, IIa-lac"/>
    <property type="match status" value="1"/>
</dbReference>
<dbReference type="Proteomes" id="UP000033533">
    <property type="component" value="Unassembled WGS sequence"/>
</dbReference>